<feature type="domain" description="C2H2-type" evidence="12">
    <location>
        <begin position="14"/>
        <end position="43"/>
    </location>
</feature>
<name>A0A8D9AAX4_9HEMI</name>
<evidence type="ECO:0000256" key="5">
    <source>
        <dbReference type="ARBA" id="ARBA00022833"/>
    </source>
</evidence>
<evidence type="ECO:0000256" key="8">
    <source>
        <dbReference type="ARBA" id="ARBA00023163"/>
    </source>
</evidence>
<feature type="domain" description="C2H2-type" evidence="12">
    <location>
        <begin position="69"/>
        <end position="94"/>
    </location>
</feature>
<dbReference type="InterPro" id="IPR036236">
    <property type="entry name" value="Znf_C2H2_sf"/>
</dbReference>
<evidence type="ECO:0000256" key="9">
    <source>
        <dbReference type="ARBA" id="ARBA00023242"/>
    </source>
</evidence>
<keyword evidence="2" id="KW-0479">Metal-binding</keyword>
<dbReference type="AlphaFoldDB" id="A0A8D9AAX4"/>
<keyword evidence="5" id="KW-0862">Zinc</keyword>
<evidence type="ECO:0000256" key="6">
    <source>
        <dbReference type="ARBA" id="ARBA00023015"/>
    </source>
</evidence>
<keyword evidence="4 10" id="KW-0863">Zinc-finger</keyword>
<keyword evidence="11" id="KW-0732">Signal</keyword>
<evidence type="ECO:0000256" key="7">
    <source>
        <dbReference type="ARBA" id="ARBA00023125"/>
    </source>
</evidence>
<dbReference type="PANTHER" id="PTHR16515">
    <property type="entry name" value="PR DOMAIN ZINC FINGER PROTEIN"/>
    <property type="match status" value="1"/>
</dbReference>
<feature type="chain" id="PRO_5034424407" evidence="11">
    <location>
        <begin position="24"/>
        <end position="437"/>
    </location>
</feature>
<evidence type="ECO:0000256" key="3">
    <source>
        <dbReference type="ARBA" id="ARBA00022737"/>
    </source>
</evidence>
<evidence type="ECO:0000313" key="13">
    <source>
        <dbReference type="EMBL" id="CAG6762979.1"/>
    </source>
</evidence>
<dbReference type="SUPFAM" id="SSF57667">
    <property type="entry name" value="beta-beta-alpha zinc fingers"/>
    <property type="match status" value="4"/>
</dbReference>
<keyword evidence="3" id="KW-0677">Repeat</keyword>
<keyword evidence="6" id="KW-0805">Transcription regulation</keyword>
<dbReference type="SMART" id="SM00355">
    <property type="entry name" value="ZnF_C2H2"/>
    <property type="match status" value="10"/>
</dbReference>
<keyword evidence="7" id="KW-0238">DNA-binding</keyword>
<evidence type="ECO:0000256" key="2">
    <source>
        <dbReference type="ARBA" id="ARBA00022723"/>
    </source>
</evidence>
<keyword evidence="8" id="KW-0804">Transcription</keyword>
<reference evidence="13" key="1">
    <citation type="submission" date="2021-05" db="EMBL/GenBank/DDBJ databases">
        <authorList>
            <person name="Alioto T."/>
            <person name="Alioto T."/>
            <person name="Gomez Garrido J."/>
        </authorList>
    </citation>
    <scope>NUCLEOTIDE SEQUENCE</scope>
</reference>
<dbReference type="FunFam" id="3.30.160.60:FF:000100">
    <property type="entry name" value="Zinc finger 45-like"/>
    <property type="match status" value="1"/>
</dbReference>
<dbReference type="GO" id="GO:0008270">
    <property type="term" value="F:zinc ion binding"/>
    <property type="evidence" value="ECO:0007669"/>
    <property type="project" value="UniProtKB-KW"/>
</dbReference>
<evidence type="ECO:0000256" key="10">
    <source>
        <dbReference type="PROSITE-ProRule" id="PRU00042"/>
    </source>
</evidence>
<evidence type="ECO:0000256" key="11">
    <source>
        <dbReference type="SAM" id="SignalP"/>
    </source>
</evidence>
<dbReference type="PANTHER" id="PTHR16515:SF2">
    <property type="entry name" value="PR DOMAIN ZINC FINGER PROTEIN 4"/>
    <property type="match status" value="1"/>
</dbReference>
<accession>A0A8D9AAX4</accession>
<evidence type="ECO:0000256" key="1">
    <source>
        <dbReference type="ARBA" id="ARBA00004123"/>
    </source>
</evidence>
<organism evidence="13">
    <name type="scientific">Cacopsylla melanoneura</name>
    <dbReference type="NCBI Taxonomy" id="428564"/>
    <lineage>
        <taxon>Eukaryota</taxon>
        <taxon>Metazoa</taxon>
        <taxon>Ecdysozoa</taxon>
        <taxon>Arthropoda</taxon>
        <taxon>Hexapoda</taxon>
        <taxon>Insecta</taxon>
        <taxon>Pterygota</taxon>
        <taxon>Neoptera</taxon>
        <taxon>Paraneoptera</taxon>
        <taxon>Hemiptera</taxon>
        <taxon>Sternorrhyncha</taxon>
        <taxon>Psylloidea</taxon>
        <taxon>Psyllidae</taxon>
        <taxon>Psyllinae</taxon>
        <taxon>Cacopsylla</taxon>
    </lineage>
</organism>
<dbReference type="GO" id="GO:0005634">
    <property type="term" value="C:nucleus"/>
    <property type="evidence" value="ECO:0007669"/>
    <property type="project" value="UniProtKB-SubCell"/>
</dbReference>
<dbReference type="Gene3D" id="3.30.160.60">
    <property type="entry name" value="Classic Zinc Finger"/>
    <property type="match status" value="4"/>
</dbReference>
<dbReference type="PROSITE" id="PS50157">
    <property type="entry name" value="ZINC_FINGER_C2H2_2"/>
    <property type="match status" value="7"/>
</dbReference>
<keyword evidence="9" id="KW-0539">Nucleus</keyword>
<evidence type="ECO:0000259" key="12">
    <source>
        <dbReference type="PROSITE" id="PS50157"/>
    </source>
</evidence>
<feature type="domain" description="C2H2-type" evidence="12">
    <location>
        <begin position="322"/>
        <end position="349"/>
    </location>
</feature>
<comment type="subcellular location">
    <subcellularLocation>
        <location evidence="1">Nucleus</location>
    </subcellularLocation>
</comment>
<dbReference type="Pfam" id="PF00096">
    <property type="entry name" value="zf-C2H2"/>
    <property type="match status" value="2"/>
</dbReference>
<protein>
    <submittedName>
        <fullName evidence="13">Zinc finger protein 41</fullName>
    </submittedName>
</protein>
<dbReference type="InterPro" id="IPR013087">
    <property type="entry name" value="Znf_C2H2_type"/>
</dbReference>
<feature type="signal peptide" evidence="11">
    <location>
        <begin position="1"/>
        <end position="23"/>
    </location>
</feature>
<dbReference type="GO" id="GO:0003677">
    <property type="term" value="F:DNA binding"/>
    <property type="evidence" value="ECO:0007669"/>
    <property type="project" value="UniProtKB-KW"/>
</dbReference>
<feature type="domain" description="C2H2-type" evidence="12">
    <location>
        <begin position="407"/>
        <end position="427"/>
    </location>
</feature>
<feature type="domain" description="C2H2-type" evidence="12">
    <location>
        <begin position="294"/>
        <end position="321"/>
    </location>
</feature>
<dbReference type="FunFam" id="3.30.160.60:FF:000322">
    <property type="entry name" value="GDNF-inducible zinc finger protein 1"/>
    <property type="match status" value="1"/>
</dbReference>
<proteinExistence type="predicted"/>
<dbReference type="GO" id="GO:0010468">
    <property type="term" value="P:regulation of gene expression"/>
    <property type="evidence" value="ECO:0007669"/>
    <property type="project" value="TreeGrafter"/>
</dbReference>
<dbReference type="PROSITE" id="PS00028">
    <property type="entry name" value="ZINC_FINGER_C2H2_1"/>
    <property type="match status" value="6"/>
</dbReference>
<dbReference type="InterPro" id="IPR050331">
    <property type="entry name" value="Zinc_finger"/>
</dbReference>
<feature type="domain" description="C2H2-type" evidence="12">
    <location>
        <begin position="349"/>
        <end position="377"/>
    </location>
</feature>
<feature type="domain" description="C2H2-type" evidence="12">
    <location>
        <begin position="379"/>
        <end position="406"/>
    </location>
</feature>
<dbReference type="EMBL" id="HBUF01562417">
    <property type="protein sequence ID" value="CAG6762979.1"/>
    <property type="molecule type" value="Transcribed_RNA"/>
</dbReference>
<evidence type="ECO:0000256" key="4">
    <source>
        <dbReference type="ARBA" id="ARBA00022771"/>
    </source>
</evidence>
<sequence>MVWCSACCRCIEVWSCCASTCEAAFCSDSGLFSHLVTHAECKPKSPADLCPCCSSLLSTHIQQTWKRVFICGYCDALLTDKSTLLMHIKIVHAGLYLKPTTRWFSCRDCPNKLFRRAEGIIRHMRFWHDKYSVDPKEYAVNSLQDVKYACPVCNKPCYLSTTCSIHRPMKMKLEETDVQLVPNECDEHSDRHNCVECEIKHNDCQSLWSHVFQEHKNIPVKCNICSRQFCASNKYYVLVRHMLKVHNKSLELHPLEKASKNVDCGDKHKKVVEKKYWKDFEKKCQIEVEGVVRFQCPQCPSLLKTFYILKDHLNIHTSEKKYVCELCGTFYLHKSSLKAHMTTHTNVKSKCGQCGKVYSHRNHLNYHITTVHENKWKSAVCPICGRVFLDARNMNKHAAVHSTERPFVCGQCGAAYKWKKHLVRHQKNCKETTMLTD</sequence>